<name>A0A078IQR1_BRANA</name>
<protein>
    <submittedName>
        <fullName evidence="2">BnaC01g42750D protein</fullName>
    </submittedName>
</protein>
<reference evidence="2 3" key="1">
    <citation type="journal article" date="2014" name="Science">
        <title>Plant genetics. Early allopolyploid evolution in the post-Neolithic Brassica napus oilseed genome.</title>
        <authorList>
            <person name="Chalhoub B."/>
            <person name="Denoeud F."/>
            <person name="Liu S."/>
            <person name="Parkin I.A."/>
            <person name="Tang H."/>
            <person name="Wang X."/>
            <person name="Chiquet J."/>
            <person name="Belcram H."/>
            <person name="Tong C."/>
            <person name="Samans B."/>
            <person name="Correa M."/>
            <person name="Da Silva C."/>
            <person name="Just J."/>
            <person name="Falentin C."/>
            <person name="Koh C.S."/>
            <person name="Le Clainche I."/>
            <person name="Bernard M."/>
            <person name="Bento P."/>
            <person name="Noel B."/>
            <person name="Labadie K."/>
            <person name="Alberti A."/>
            <person name="Charles M."/>
            <person name="Arnaud D."/>
            <person name="Guo H."/>
            <person name="Daviaud C."/>
            <person name="Alamery S."/>
            <person name="Jabbari K."/>
            <person name="Zhao M."/>
            <person name="Edger P.P."/>
            <person name="Chelaifa H."/>
            <person name="Tack D."/>
            <person name="Lassalle G."/>
            <person name="Mestiri I."/>
            <person name="Schnel N."/>
            <person name="Le Paslier M.C."/>
            <person name="Fan G."/>
            <person name="Renault V."/>
            <person name="Bayer P.E."/>
            <person name="Golicz A.A."/>
            <person name="Manoli S."/>
            <person name="Lee T.H."/>
            <person name="Thi V.H."/>
            <person name="Chalabi S."/>
            <person name="Hu Q."/>
            <person name="Fan C."/>
            <person name="Tollenaere R."/>
            <person name="Lu Y."/>
            <person name="Battail C."/>
            <person name="Shen J."/>
            <person name="Sidebottom C.H."/>
            <person name="Wang X."/>
            <person name="Canaguier A."/>
            <person name="Chauveau A."/>
            <person name="Berard A."/>
            <person name="Deniot G."/>
            <person name="Guan M."/>
            <person name="Liu Z."/>
            <person name="Sun F."/>
            <person name="Lim Y.P."/>
            <person name="Lyons E."/>
            <person name="Town C.D."/>
            <person name="Bancroft I."/>
            <person name="Wang X."/>
            <person name="Meng J."/>
            <person name="Ma J."/>
            <person name="Pires J.C."/>
            <person name="King G.J."/>
            <person name="Brunel D."/>
            <person name="Delourme R."/>
            <person name="Renard M."/>
            <person name="Aury J.M."/>
            <person name="Adams K.L."/>
            <person name="Batley J."/>
            <person name="Snowdon R.J."/>
            <person name="Tost J."/>
            <person name="Edwards D."/>
            <person name="Zhou Y."/>
            <person name="Hua W."/>
            <person name="Sharpe A.G."/>
            <person name="Paterson A.H."/>
            <person name="Guan C."/>
            <person name="Wincker P."/>
        </authorList>
    </citation>
    <scope>NUCLEOTIDE SEQUENCE [LARGE SCALE GENOMIC DNA]</scope>
    <source>
        <strain evidence="3">cv. Darmor-bzh</strain>
    </source>
</reference>
<organism evidence="2 3">
    <name type="scientific">Brassica napus</name>
    <name type="common">Rape</name>
    <dbReference type="NCBI Taxonomy" id="3708"/>
    <lineage>
        <taxon>Eukaryota</taxon>
        <taxon>Viridiplantae</taxon>
        <taxon>Streptophyta</taxon>
        <taxon>Embryophyta</taxon>
        <taxon>Tracheophyta</taxon>
        <taxon>Spermatophyta</taxon>
        <taxon>Magnoliopsida</taxon>
        <taxon>eudicotyledons</taxon>
        <taxon>Gunneridae</taxon>
        <taxon>Pentapetalae</taxon>
        <taxon>rosids</taxon>
        <taxon>malvids</taxon>
        <taxon>Brassicales</taxon>
        <taxon>Brassicaceae</taxon>
        <taxon>Brassiceae</taxon>
        <taxon>Brassica</taxon>
    </lineage>
</organism>
<accession>A0A078IQR1</accession>
<feature type="region of interest" description="Disordered" evidence="1">
    <location>
        <begin position="42"/>
        <end position="65"/>
    </location>
</feature>
<dbReference type="AlphaFoldDB" id="A0A078IQR1"/>
<keyword evidence="3" id="KW-1185">Reference proteome</keyword>
<dbReference type="PaxDb" id="3708-A0A078IQR1"/>
<gene>
    <name evidence="2" type="primary">BnaC01g42750D</name>
    <name evidence="2" type="ORF">GSBRNA2T00010668001</name>
</gene>
<evidence type="ECO:0000313" key="3">
    <source>
        <dbReference type="Proteomes" id="UP000028999"/>
    </source>
</evidence>
<evidence type="ECO:0000256" key="1">
    <source>
        <dbReference type="SAM" id="MobiDB-lite"/>
    </source>
</evidence>
<proteinExistence type="predicted"/>
<evidence type="ECO:0000313" key="2">
    <source>
        <dbReference type="EMBL" id="CDY53425.1"/>
    </source>
</evidence>
<dbReference type="EMBL" id="LK033200">
    <property type="protein sequence ID" value="CDY53425.1"/>
    <property type="molecule type" value="Genomic_DNA"/>
</dbReference>
<sequence length="107" mass="12055">MPILLEFFSPTKGNRNIIDCIQSRIEYASLLLQKSKAGRCTRRGVADEKRASKDGNRSNPAFHLKSGRASKTVLTRLWEAERQEIWRTHGDLGSASLGKRKIGNRDS</sequence>
<dbReference type="Proteomes" id="UP000028999">
    <property type="component" value="Unassembled WGS sequence"/>
</dbReference>
<dbReference type="Gramene" id="CDY53425">
    <property type="protein sequence ID" value="CDY53425"/>
    <property type="gene ID" value="GSBRNA2T00010668001"/>
</dbReference>
<feature type="compositionally biased region" description="Basic and acidic residues" evidence="1">
    <location>
        <begin position="44"/>
        <end position="56"/>
    </location>
</feature>